<sequence>MNYLYLHGFASSPQSTKAKYMQQKFAEHGLTLHVPDLNLTDFSSVTLTEQLAHLQTYLNDDEPIAVIGSSLGGFLAVQLAAQNLSVQQLVLFAPAFGFSQRIAKALGSENVNRWQEEGFREFYHYGMKRNVNLQFKFFADAQQYSEEKLRRSLPILIFHGLHDEVVPASLSEEFANRRSQVTLKLLDDDHALGKDLETTWQDTKQFLTIF</sequence>
<evidence type="ECO:0000313" key="3">
    <source>
        <dbReference type="Proteomes" id="UP001152872"/>
    </source>
</evidence>
<dbReference type="InterPro" id="IPR029058">
    <property type="entry name" value="AB_hydrolase_fold"/>
</dbReference>
<dbReference type="EMBL" id="VBTY01000361">
    <property type="protein sequence ID" value="MDG3497421.1"/>
    <property type="molecule type" value="Genomic_DNA"/>
</dbReference>
<accession>A0A9X4MB71</accession>
<dbReference type="SUPFAM" id="SSF53474">
    <property type="entry name" value="alpha/beta-Hydrolases"/>
    <property type="match status" value="1"/>
</dbReference>
<dbReference type="RefSeq" id="WP_009629654.1">
    <property type="nucleotide sequence ID" value="NZ_VBTY01000361.1"/>
</dbReference>
<dbReference type="GO" id="GO:0004553">
    <property type="term" value="F:hydrolase activity, hydrolyzing O-glycosyl compounds"/>
    <property type="evidence" value="ECO:0007669"/>
    <property type="project" value="TreeGrafter"/>
</dbReference>
<evidence type="ECO:0000313" key="2">
    <source>
        <dbReference type="EMBL" id="MDG3497421.1"/>
    </source>
</evidence>
<gene>
    <name evidence="2" type="ORF">FEV09_23115</name>
</gene>
<dbReference type="PANTHER" id="PTHR16138:SF7">
    <property type="entry name" value="PALMITOYL-PROTEIN THIOESTERASE ABHD10, MITOCHONDRIAL"/>
    <property type="match status" value="1"/>
</dbReference>
<dbReference type="InterPro" id="IPR008886">
    <property type="entry name" value="UPF0227/Esterase_YqiA"/>
</dbReference>
<dbReference type="Gene3D" id="3.40.50.1820">
    <property type="entry name" value="alpha/beta hydrolase"/>
    <property type="match status" value="1"/>
</dbReference>
<dbReference type="Pfam" id="PF05728">
    <property type="entry name" value="UPF0227"/>
    <property type="match status" value="1"/>
</dbReference>
<protein>
    <submittedName>
        <fullName evidence="2">YqiA/YcfP family alpha/beta fold hydrolase</fullName>
    </submittedName>
</protein>
<organism evidence="2 3">
    <name type="scientific">Pseudanabaena catenata USMAC16</name>
    <dbReference type="NCBI Taxonomy" id="1855837"/>
    <lineage>
        <taxon>Bacteria</taxon>
        <taxon>Bacillati</taxon>
        <taxon>Cyanobacteriota</taxon>
        <taxon>Cyanophyceae</taxon>
        <taxon>Pseudanabaenales</taxon>
        <taxon>Pseudanabaenaceae</taxon>
        <taxon>Pseudanabaena</taxon>
    </lineage>
</organism>
<dbReference type="InterPro" id="IPR052382">
    <property type="entry name" value="ABHD10_acyl-thioesterase"/>
</dbReference>
<reference evidence="2" key="1">
    <citation type="submission" date="2019-05" db="EMBL/GenBank/DDBJ databases">
        <title>Whole genome sequencing of Pseudanabaena catenata USMAC16.</title>
        <authorList>
            <person name="Khan Z."/>
            <person name="Omar W.M."/>
            <person name="Convey P."/>
            <person name="Merican F."/>
            <person name="Najimudin N."/>
        </authorList>
    </citation>
    <scope>NUCLEOTIDE SEQUENCE</scope>
    <source>
        <strain evidence="2">USMAC16</strain>
    </source>
</reference>
<comment type="caution">
    <text evidence="2">The sequence shown here is derived from an EMBL/GenBank/DDBJ whole genome shotgun (WGS) entry which is preliminary data.</text>
</comment>
<dbReference type="AlphaFoldDB" id="A0A9X4MB71"/>
<name>A0A9X4MB71_9CYAN</name>
<dbReference type="PANTHER" id="PTHR16138">
    <property type="entry name" value="MYCOPHENOLIC ACID ACYL-GLUCURONIDE ESTERASE, MITOCHONDRIAL"/>
    <property type="match status" value="1"/>
</dbReference>
<keyword evidence="1 2" id="KW-0378">Hydrolase</keyword>
<evidence type="ECO:0000256" key="1">
    <source>
        <dbReference type="ARBA" id="ARBA00022801"/>
    </source>
</evidence>
<keyword evidence="3" id="KW-1185">Reference proteome</keyword>
<proteinExistence type="predicted"/>
<dbReference type="Proteomes" id="UP001152872">
    <property type="component" value="Unassembled WGS sequence"/>
</dbReference>